<reference evidence="1 2" key="1">
    <citation type="journal article" date="2021" name="Elife">
        <title>Chloroplast acquisition without the gene transfer in kleptoplastic sea slugs, Plakobranchus ocellatus.</title>
        <authorList>
            <person name="Maeda T."/>
            <person name="Takahashi S."/>
            <person name="Yoshida T."/>
            <person name="Shimamura S."/>
            <person name="Takaki Y."/>
            <person name="Nagai Y."/>
            <person name="Toyoda A."/>
            <person name="Suzuki Y."/>
            <person name="Arimoto A."/>
            <person name="Ishii H."/>
            <person name="Satoh N."/>
            <person name="Nishiyama T."/>
            <person name="Hasebe M."/>
            <person name="Maruyama T."/>
            <person name="Minagawa J."/>
            <person name="Obokata J."/>
            <person name="Shigenobu S."/>
        </authorList>
    </citation>
    <scope>NUCLEOTIDE SEQUENCE [LARGE SCALE GENOMIC DNA]</scope>
</reference>
<evidence type="ECO:0000313" key="1">
    <source>
        <dbReference type="EMBL" id="GFR85865.1"/>
    </source>
</evidence>
<evidence type="ECO:0000313" key="2">
    <source>
        <dbReference type="Proteomes" id="UP000762676"/>
    </source>
</evidence>
<sequence length="92" mass="10898">MVPIHKQDKDREKAESYRPISLLSSIGKTMERKVNNRLTVFLEKNKILIDEQARKGLCTEHQTTLILKKIEDGFQEKDTQGLYRWTWKKPLI</sequence>
<comment type="caution">
    <text evidence="1">The sequence shown here is derived from an EMBL/GenBank/DDBJ whole genome shotgun (WGS) entry which is preliminary data.</text>
</comment>
<dbReference type="Proteomes" id="UP000762676">
    <property type="component" value="Unassembled WGS sequence"/>
</dbReference>
<dbReference type="AlphaFoldDB" id="A0AAV4GN94"/>
<keyword evidence="2" id="KW-1185">Reference proteome</keyword>
<gene>
    <name evidence="1" type="ORF">ElyMa_004185300</name>
</gene>
<organism evidence="1 2">
    <name type="scientific">Elysia marginata</name>
    <dbReference type="NCBI Taxonomy" id="1093978"/>
    <lineage>
        <taxon>Eukaryota</taxon>
        <taxon>Metazoa</taxon>
        <taxon>Spiralia</taxon>
        <taxon>Lophotrochozoa</taxon>
        <taxon>Mollusca</taxon>
        <taxon>Gastropoda</taxon>
        <taxon>Heterobranchia</taxon>
        <taxon>Euthyneura</taxon>
        <taxon>Panpulmonata</taxon>
        <taxon>Sacoglossa</taxon>
        <taxon>Placobranchoidea</taxon>
        <taxon>Plakobranchidae</taxon>
        <taxon>Elysia</taxon>
    </lineage>
</organism>
<proteinExistence type="predicted"/>
<protein>
    <submittedName>
        <fullName evidence="1">Uncharacterized protein</fullName>
    </submittedName>
</protein>
<name>A0AAV4GN94_9GAST</name>
<accession>A0AAV4GN94</accession>
<dbReference type="EMBL" id="BMAT01008473">
    <property type="protein sequence ID" value="GFR85865.1"/>
    <property type="molecule type" value="Genomic_DNA"/>
</dbReference>